<dbReference type="RefSeq" id="WP_349277645.1">
    <property type="nucleotide sequence ID" value="NZ_CBCSCU010000003.1"/>
</dbReference>
<dbReference type="AlphaFoldDB" id="A0AAU7LQB6"/>
<reference evidence="2" key="1">
    <citation type="submission" date="2024-05" db="EMBL/GenBank/DDBJ databases">
        <authorList>
            <person name="Bunk B."/>
            <person name="Swiderski J."/>
            <person name="Sproer C."/>
            <person name="Thiel V."/>
        </authorList>
    </citation>
    <scope>NUCLEOTIDE SEQUENCE</scope>
    <source>
        <strain evidence="2">DSM 17735</strain>
    </source>
</reference>
<dbReference type="PANTHER" id="PTHR39441">
    <property type="entry name" value="DUF2252 DOMAIN-CONTAINING PROTEIN"/>
    <property type="match status" value="1"/>
</dbReference>
<proteinExistence type="predicted"/>
<accession>A0AAU7LQB6</accession>
<gene>
    <name evidence="2" type="ORF">ABLV49_15035</name>
</gene>
<protein>
    <submittedName>
        <fullName evidence="2">DUF2252 domain-containing protein</fullName>
    </submittedName>
</protein>
<dbReference type="PANTHER" id="PTHR39441:SF1">
    <property type="entry name" value="DUF2252 DOMAIN-CONTAINING PROTEIN"/>
    <property type="match status" value="1"/>
</dbReference>
<name>A0AAU7LQB6_9BURK</name>
<feature type="chain" id="PRO_5043504370" evidence="1">
    <location>
        <begin position="23"/>
        <end position="454"/>
    </location>
</feature>
<feature type="signal peptide" evidence="1">
    <location>
        <begin position="1"/>
        <end position="22"/>
    </location>
</feature>
<evidence type="ECO:0000256" key="1">
    <source>
        <dbReference type="SAM" id="SignalP"/>
    </source>
</evidence>
<keyword evidence="1" id="KW-0732">Signal</keyword>
<evidence type="ECO:0000313" key="2">
    <source>
        <dbReference type="EMBL" id="XBP69208.1"/>
    </source>
</evidence>
<organism evidence="2">
    <name type="scientific">Polaromonas hydrogenivorans</name>
    <dbReference type="NCBI Taxonomy" id="335476"/>
    <lineage>
        <taxon>Bacteria</taxon>
        <taxon>Pseudomonadati</taxon>
        <taxon>Pseudomonadota</taxon>
        <taxon>Betaproteobacteria</taxon>
        <taxon>Burkholderiales</taxon>
        <taxon>Comamonadaceae</taxon>
        <taxon>Polaromonas</taxon>
    </lineage>
</organism>
<sequence>MKIGISLIFAGLAAISAGNALAASPRYDWVVSQMYSYNHPLAAQLPGELQTKMQKMSVSPFAFYRGTAHMFYSDMATRPASLYTNYSTSQTWLNGDMHLSNMGGFQDANGNFVYDTNDFDEGYWGQYTWDLRRMCASIMIAAKENGIASSDRQQLVRDFLDNYFNKISEFRGTDAELGYRLTTSNTSGAVKDTIQLSAGQTRSALLTKYTSLVNSVRVLQTTSELQAVPSATYSAIQSAVASYVNTIPSAKRYAASYYTVKSVRLKLGSGIGSLGRYRYYVLIEGPGTSQSDDVILQVKQEGASVVAAAVPGNFPASAYEYHEGERAVKSMKANLSNTDLLTGWTSIGGAPYLVREKSPYEADFDYTKLSSYGSFSTAVQYMGKVIAKNHASADKDYDATLNPYSIDKEIDDAVTNKKSEFKDEMVLFATDYAAQVELDYQSFKNAYTSGVPLY</sequence>
<dbReference type="Pfam" id="PF10009">
    <property type="entry name" value="DUF2252"/>
    <property type="match status" value="1"/>
</dbReference>
<dbReference type="InterPro" id="IPR018721">
    <property type="entry name" value="DUF2252"/>
</dbReference>
<dbReference type="EMBL" id="CP157675">
    <property type="protein sequence ID" value="XBP69208.1"/>
    <property type="molecule type" value="Genomic_DNA"/>
</dbReference>